<feature type="region of interest" description="Disordered" evidence="1">
    <location>
        <begin position="251"/>
        <end position="272"/>
    </location>
</feature>
<feature type="compositionally biased region" description="Basic and acidic residues" evidence="1">
    <location>
        <begin position="127"/>
        <end position="137"/>
    </location>
</feature>
<comment type="caution">
    <text evidence="3">The sequence shown here is derived from an EMBL/GenBank/DDBJ whole genome shotgun (WGS) entry which is preliminary data.</text>
</comment>
<dbReference type="InterPro" id="IPR056583">
    <property type="entry name" value="EDRF1_TPR"/>
</dbReference>
<reference evidence="3" key="1">
    <citation type="submission" date="2020-06" db="EMBL/GenBank/DDBJ databases">
        <authorList>
            <consortium name="Plant Systems Biology data submission"/>
        </authorList>
    </citation>
    <scope>NUCLEOTIDE SEQUENCE</scope>
    <source>
        <strain evidence="3">D6</strain>
    </source>
</reference>
<sequence>MKESTSTEETATPKGDDGLHPSPHSKPTPEGTITTTTPTTTTTATTSAETLLMDGSSASAAGNSEGNNGALLDYVGTKQSVLKLFSLPFSNQSVSVGIHNVEGCLLIDADPALTNATAREPSYNQEKIGEEQQERKHKDETMVLPVTNQQHSAALAVISSIIEKGDTATSTAPADHGTKNMPHPALDKAVELFEKQKSSSEPTEYYPWEFSGMKMLVGSDAIVYRSATPETSLTVRVEDAEVMRQQLEMFHHHQSKDQNEKNAQQQQHPGKRTYAEALRTRKLMVDQQNSNKPGGPSNNQSQLGPSQGCSAPPDQSNGDTYASFQLQTTVLPSTNMPLAEKFSISSEPPTTSDGTSALSSPICTCIDAYLDQLIANVPQLALVLREHGFVQSVKLLQTEHISALMNKETYDTSNPFEVINLHQSSNSNSSSTPTSTAPASPSDPDHLFDPKVLKMNATSLLNFLKANCTKDNATYLLHREAGQSNIQLLDITSSSQQRQKKWIWVLAMMSYRFSQRLRHLSSDAIMTDALKRSFRSRERSLLQNTLSLLEDFADMGGQPHELLVAEVCQKLAGTFLRARASMEDASLGGQQKQQQSDPSQPCPAISKALHPKFSAVKPDSLSKALDYLERGTAALWQLWRQTVATKKKQTADDSSSTDLQNTVVSIEADSSSSDEEEEEEAKLESEVKGEALAFQLMPLHDETIDIALRLAEHHMGAYWSSSAMQSLRKAARTMADAIEVCQFAKNGDKGNQLSMWKHRLQLQYTRLWELCGHFARSFAADDLWRERGHAAGDDVVSVLRDAEAALPLQRNQPVSPRTASRAEYLFAPYQAGLLEEAGDLFELSGLVDDGEPDALEAARELLDMKRQLGRDRRRVLVAACISYRRAVAAYEASLEYEIRQGGNGRDQSGSGSAETSFHTQLVPEEAALLILLFQRLGDAYNELGKLFLQELRQLLSAGHTTDHGHEAGAARKFDKPAAPLLASAQHCFEAGVRVFQKSGDTRNACLLLCNICQCYKLRANATFAGRKGDKAPAVSHADTNLKCAIQQLEAAHEMMGQRDADPFTWDMVSNELAATLLVLGVRRRQALLGGGSVPTLLHILRLSPGETRSIVEPMEKALLIYEQSGNFHQTAAVQYQLAQFFSKVWTCQRDEAQTREKLSLAFKHYNSAHGFFSRSLRGNEATFVLLCLDLSNLYSTVSGEAGEECHCQALKCYIDTMDAFSTESIEQRGRTVEAQAEWISTMATLATSVEDRLFKTLRCLVKLEESKAANTDVSGGCSYKSIYRAALGVKMGQTKRSEAEKQEASPLLNVHDILRTVNEQYVAKPRAS</sequence>
<feature type="compositionally biased region" description="Low complexity" evidence="1">
    <location>
        <begin position="28"/>
        <end position="45"/>
    </location>
</feature>
<dbReference type="EMBL" id="CAICTM010000030">
    <property type="protein sequence ID" value="CAB9498003.1"/>
    <property type="molecule type" value="Genomic_DNA"/>
</dbReference>
<dbReference type="GO" id="GO:0045893">
    <property type="term" value="P:positive regulation of DNA-templated transcription"/>
    <property type="evidence" value="ECO:0007669"/>
    <property type="project" value="TreeGrafter"/>
</dbReference>
<feature type="compositionally biased region" description="Low complexity" evidence="1">
    <location>
        <begin position="424"/>
        <end position="442"/>
    </location>
</feature>
<feature type="compositionally biased region" description="Acidic residues" evidence="1">
    <location>
        <begin position="672"/>
        <end position="681"/>
    </location>
</feature>
<feature type="compositionally biased region" description="Low complexity" evidence="1">
    <location>
        <begin position="590"/>
        <end position="599"/>
    </location>
</feature>
<gene>
    <name evidence="3" type="ORF">SEMRO_30_G019460.1</name>
</gene>
<feature type="region of interest" description="Disordered" evidence="1">
    <location>
        <begin position="422"/>
        <end position="448"/>
    </location>
</feature>
<dbReference type="OrthoDB" id="46207at2759"/>
<dbReference type="Proteomes" id="UP001153069">
    <property type="component" value="Unassembled WGS sequence"/>
</dbReference>
<evidence type="ECO:0000313" key="4">
    <source>
        <dbReference type="Proteomes" id="UP001153069"/>
    </source>
</evidence>
<proteinExistence type="predicted"/>
<feature type="compositionally biased region" description="Polar residues" evidence="1">
    <location>
        <begin position="652"/>
        <end position="663"/>
    </location>
</feature>
<feature type="compositionally biased region" description="Basic and acidic residues" evidence="1">
    <location>
        <begin position="251"/>
        <end position="260"/>
    </location>
</feature>
<accession>A0A9N8D7U1</accession>
<evidence type="ECO:0000256" key="1">
    <source>
        <dbReference type="SAM" id="MobiDB-lite"/>
    </source>
</evidence>
<feature type="region of interest" description="Disordered" evidence="1">
    <location>
        <begin position="118"/>
        <end position="137"/>
    </location>
</feature>
<dbReference type="PANTHER" id="PTHR15000:SF1">
    <property type="entry name" value="ERYTHROID DIFFERENTIATION-RELATED FACTOR 1"/>
    <property type="match status" value="1"/>
</dbReference>
<feature type="region of interest" description="Disordered" evidence="1">
    <location>
        <begin position="584"/>
        <end position="606"/>
    </location>
</feature>
<keyword evidence="4" id="KW-1185">Reference proteome</keyword>
<dbReference type="PANTHER" id="PTHR15000">
    <property type="entry name" value="ERYTHROID DIFFERENTIATION-RELATED FACTOR 1"/>
    <property type="match status" value="1"/>
</dbReference>
<organism evidence="3 4">
    <name type="scientific">Seminavis robusta</name>
    <dbReference type="NCBI Taxonomy" id="568900"/>
    <lineage>
        <taxon>Eukaryota</taxon>
        <taxon>Sar</taxon>
        <taxon>Stramenopiles</taxon>
        <taxon>Ochrophyta</taxon>
        <taxon>Bacillariophyta</taxon>
        <taxon>Bacillariophyceae</taxon>
        <taxon>Bacillariophycidae</taxon>
        <taxon>Naviculales</taxon>
        <taxon>Naviculaceae</taxon>
        <taxon>Seminavis</taxon>
    </lineage>
</organism>
<feature type="region of interest" description="Disordered" evidence="1">
    <location>
        <begin position="287"/>
        <end position="320"/>
    </location>
</feature>
<evidence type="ECO:0000259" key="2">
    <source>
        <dbReference type="Pfam" id="PF23723"/>
    </source>
</evidence>
<feature type="region of interest" description="Disordered" evidence="1">
    <location>
        <begin position="1"/>
        <end position="45"/>
    </location>
</feature>
<feature type="domain" description="EDRF1 TPR repeats region" evidence="2">
    <location>
        <begin position="933"/>
        <end position="1079"/>
    </location>
</feature>
<feature type="region of interest" description="Disordered" evidence="1">
    <location>
        <begin position="647"/>
        <end position="685"/>
    </location>
</feature>
<dbReference type="Pfam" id="PF23723">
    <property type="entry name" value="TPR_EDRF1"/>
    <property type="match status" value="1"/>
</dbReference>
<protein>
    <submittedName>
        <fullName evidence="3">Erythroid differentiation-related factor 1</fullName>
    </submittedName>
</protein>
<evidence type="ECO:0000313" key="3">
    <source>
        <dbReference type="EMBL" id="CAB9498003.1"/>
    </source>
</evidence>
<name>A0A9N8D7U1_9STRA</name>